<evidence type="ECO:0000313" key="5">
    <source>
        <dbReference type="EMBL" id="JAC69596.1"/>
    </source>
</evidence>
<gene>
    <name evidence="5" type="ORF">TSPGSL018_6002</name>
</gene>
<evidence type="ECO:0000256" key="2">
    <source>
        <dbReference type="SAM" id="Coils"/>
    </source>
</evidence>
<keyword evidence="1" id="KW-0106">Calcium</keyword>
<name>A0A061RGE6_9CHLO</name>
<dbReference type="EMBL" id="GBEZ01016675">
    <property type="protein sequence ID" value="JAC69596.1"/>
    <property type="molecule type" value="Transcribed_RNA"/>
</dbReference>
<dbReference type="SUPFAM" id="SSF47473">
    <property type="entry name" value="EF-hand"/>
    <property type="match status" value="1"/>
</dbReference>
<dbReference type="PROSITE" id="PS00018">
    <property type="entry name" value="EF_HAND_1"/>
    <property type="match status" value="1"/>
</dbReference>
<evidence type="ECO:0000256" key="1">
    <source>
        <dbReference type="ARBA" id="ARBA00022837"/>
    </source>
</evidence>
<dbReference type="InterPro" id="IPR002048">
    <property type="entry name" value="EF_hand_dom"/>
</dbReference>
<feature type="compositionally biased region" description="Acidic residues" evidence="3">
    <location>
        <begin position="135"/>
        <end position="151"/>
    </location>
</feature>
<dbReference type="Pfam" id="PF00036">
    <property type="entry name" value="EF-hand_1"/>
    <property type="match status" value="1"/>
</dbReference>
<reference evidence="5" key="1">
    <citation type="submission" date="2014-05" db="EMBL/GenBank/DDBJ databases">
        <title>The transcriptome of the halophilic microalga Tetraselmis sp. GSL018 isolated from the Great Salt Lake, Utah.</title>
        <authorList>
            <person name="Jinkerson R.E."/>
            <person name="D'Adamo S."/>
            <person name="Posewitz M.C."/>
        </authorList>
    </citation>
    <scope>NUCLEOTIDE SEQUENCE</scope>
    <source>
        <strain evidence="5">GSL018</strain>
    </source>
</reference>
<dbReference type="PANTHER" id="PTHR34894">
    <property type="entry name" value="SAM-DEPENDENT METHYLTRANSFERASE RSMI, CONSERVED SITE"/>
    <property type="match status" value="1"/>
</dbReference>
<feature type="non-terminal residue" evidence="5">
    <location>
        <position position="1"/>
    </location>
</feature>
<dbReference type="PANTHER" id="PTHR34894:SF5">
    <property type="entry name" value="EF-HAND DOMAIN-CONTAINING PROTEIN"/>
    <property type="match status" value="1"/>
</dbReference>
<accession>A0A061RGE6</accession>
<dbReference type="GO" id="GO:0005509">
    <property type="term" value="F:calcium ion binding"/>
    <property type="evidence" value="ECO:0007669"/>
    <property type="project" value="InterPro"/>
</dbReference>
<dbReference type="AlphaFoldDB" id="A0A061RGE6"/>
<feature type="compositionally biased region" description="Basic residues" evidence="3">
    <location>
        <begin position="163"/>
        <end position="178"/>
    </location>
</feature>
<feature type="domain" description="EF-hand" evidence="4">
    <location>
        <begin position="381"/>
        <end position="416"/>
    </location>
</feature>
<proteinExistence type="predicted"/>
<dbReference type="InterPro" id="IPR011992">
    <property type="entry name" value="EF-hand-dom_pair"/>
</dbReference>
<feature type="region of interest" description="Disordered" evidence="3">
    <location>
        <begin position="130"/>
        <end position="180"/>
    </location>
</feature>
<sequence>GKVAQLTSELDSTKAELREAKESFQSYRDESKEMLVMMQSDKQTLENTVTHYEEKLYRSEEYRAMAIADATRALEDDIARLIDERDDLLQRVRFFERQLAKVQAGLNEDISSVHQETQTDPIALLDSAAASDHEEYNDDPTNAEEDADEGESPQPSATTAVFKSRKRRAKPKPNKPRRNLGGFTDFISLDKVGRMKSRSWVVKCIAQIYADKTVADATDDRENNERQKICEYVYDWHLNRYGLRNLAEMNLLDLIVSCRHFAKSNMKIRLFSHFTGLTDTASPFRDSMEHVNFYLLCLTQLAGSQPIVTLFPDTEDGIAWLKPAKVLTAIKNIFKCIDDSDKYREFMEEKVEPLQDSKTSLIDADVLLLVLLEDWSRRVELNLVHLKALFRAGDSDNDGFVTYDEFRQLVKLASSSVSDQRITKMYRQALMASGGDVIDQSSFVSIMKRHGMSKWLINWSASGAASATVSNEMNPDDMFEVLDSALETSSPSLEDQLRAVREKVSNEETITDIEKNYRSFMTKYSSRVDPEGAWLAYRLLVGKIASVLTQCRTGHANALSGRAAQSSASAGAGEDAVDLASGVPLAWPSPLADAGHHQQAAKPGLRRRGRGPRQGLVRGQRFVPARSERGPGTPGGPLGPLSSGEQGEPSGLPEQRGAAEEPR</sequence>
<dbReference type="InterPro" id="IPR018247">
    <property type="entry name" value="EF_Hand_1_Ca_BS"/>
</dbReference>
<feature type="region of interest" description="Disordered" evidence="3">
    <location>
        <begin position="589"/>
        <end position="663"/>
    </location>
</feature>
<dbReference type="PROSITE" id="PS50222">
    <property type="entry name" value="EF_HAND_2"/>
    <property type="match status" value="1"/>
</dbReference>
<evidence type="ECO:0000256" key="3">
    <source>
        <dbReference type="SAM" id="MobiDB-lite"/>
    </source>
</evidence>
<evidence type="ECO:0000259" key="4">
    <source>
        <dbReference type="PROSITE" id="PS50222"/>
    </source>
</evidence>
<feature type="non-terminal residue" evidence="5">
    <location>
        <position position="663"/>
    </location>
</feature>
<protein>
    <recommendedName>
        <fullName evidence="4">EF-hand domain-containing protein</fullName>
    </recommendedName>
</protein>
<organism evidence="5">
    <name type="scientific">Tetraselmis sp. GSL018</name>
    <dbReference type="NCBI Taxonomy" id="582737"/>
    <lineage>
        <taxon>Eukaryota</taxon>
        <taxon>Viridiplantae</taxon>
        <taxon>Chlorophyta</taxon>
        <taxon>core chlorophytes</taxon>
        <taxon>Chlorodendrophyceae</taxon>
        <taxon>Chlorodendrales</taxon>
        <taxon>Chlorodendraceae</taxon>
        <taxon>Tetraselmis</taxon>
    </lineage>
</organism>
<keyword evidence="2" id="KW-0175">Coiled coil</keyword>
<dbReference type="Gene3D" id="1.10.238.10">
    <property type="entry name" value="EF-hand"/>
    <property type="match status" value="1"/>
</dbReference>
<feature type="coiled-coil region" evidence="2">
    <location>
        <begin position="3"/>
        <end position="98"/>
    </location>
</feature>
<dbReference type="SMART" id="SM00054">
    <property type="entry name" value="EFh"/>
    <property type="match status" value="1"/>
</dbReference>